<organism evidence="5">
    <name type="scientific">Salix viminalis</name>
    <name type="common">Common osier</name>
    <name type="synonym">Basket willow</name>
    <dbReference type="NCBI Taxonomy" id="40686"/>
    <lineage>
        <taxon>Eukaryota</taxon>
        <taxon>Viridiplantae</taxon>
        <taxon>Streptophyta</taxon>
        <taxon>Embryophyta</taxon>
        <taxon>Tracheophyta</taxon>
        <taxon>Spermatophyta</taxon>
        <taxon>Magnoliopsida</taxon>
        <taxon>eudicotyledons</taxon>
        <taxon>Gunneridae</taxon>
        <taxon>Pentapetalae</taxon>
        <taxon>rosids</taxon>
        <taxon>fabids</taxon>
        <taxon>Malpighiales</taxon>
        <taxon>Salicaceae</taxon>
        <taxon>Saliceae</taxon>
        <taxon>Salix</taxon>
    </lineage>
</organism>
<keyword evidence="3" id="KW-0328">Glycosyltransferase</keyword>
<protein>
    <recommendedName>
        <fullName evidence="2">starch synthase</fullName>
        <ecNumber evidence="2">2.4.1.21</ecNumber>
    </recommendedName>
</protein>
<evidence type="ECO:0000256" key="1">
    <source>
        <dbReference type="ARBA" id="ARBA00001478"/>
    </source>
</evidence>
<dbReference type="InterPro" id="IPR001296">
    <property type="entry name" value="Glyco_trans_1"/>
</dbReference>
<reference evidence="5" key="1">
    <citation type="submission" date="2019-03" db="EMBL/GenBank/DDBJ databases">
        <authorList>
            <person name="Mank J."/>
            <person name="Almeida P."/>
        </authorList>
    </citation>
    <scope>NUCLEOTIDE SEQUENCE</scope>
    <source>
        <strain evidence="5">78183</strain>
    </source>
</reference>
<evidence type="ECO:0000259" key="4">
    <source>
        <dbReference type="Pfam" id="PF00534"/>
    </source>
</evidence>
<dbReference type="EMBL" id="CAADRP010000347">
    <property type="protein sequence ID" value="VFU27233.1"/>
    <property type="molecule type" value="Genomic_DNA"/>
</dbReference>
<dbReference type="Gene3D" id="3.40.50.2000">
    <property type="entry name" value="Glycogen Phosphorylase B"/>
    <property type="match status" value="1"/>
</dbReference>
<name>A0A6N2KHQ1_SALVM</name>
<dbReference type="Pfam" id="PF00534">
    <property type="entry name" value="Glycos_transf_1"/>
    <property type="match status" value="1"/>
</dbReference>
<dbReference type="PANTHER" id="PTHR46083">
    <property type="match status" value="1"/>
</dbReference>
<evidence type="ECO:0000313" key="5">
    <source>
        <dbReference type="EMBL" id="VFU27233.1"/>
    </source>
</evidence>
<evidence type="ECO:0000256" key="2">
    <source>
        <dbReference type="ARBA" id="ARBA00012588"/>
    </source>
</evidence>
<dbReference type="EC" id="2.4.1.21" evidence="2"/>
<sequence>MIISPLAVLHKYNKNSYILQHNQGRSIRILLMYSEELSHMLYAAADMVLVPSMYEPCGLSQIIGMRYGSVPIVRKTGGLADTVFDMDDQSNPEIANGFVFEGIDEGSLNWALDRAFSYYRDKPDEWNGIVKKAIEIDNSWNNTAGKYIELYNSVRGRS</sequence>
<dbReference type="SUPFAM" id="SSF53756">
    <property type="entry name" value="UDP-Glycosyltransferase/glycogen phosphorylase"/>
    <property type="match status" value="1"/>
</dbReference>
<dbReference type="GO" id="GO:0009011">
    <property type="term" value="F:alpha-1,4-glucan glucosyltransferase (ADP-glucose donor) activity"/>
    <property type="evidence" value="ECO:0007669"/>
    <property type="project" value="UniProtKB-EC"/>
</dbReference>
<gene>
    <name evidence="5" type="ORF">SVIM_LOCUS79810</name>
</gene>
<proteinExistence type="predicted"/>
<dbReference type="PANTHER" id="PTHR46083:SF1">
    <property type="entry name" value="GLYCOGEN SYNTHASE 2-RELATED"/>
    <property type="match status" value="1"/>
</dbReference>
<keyword evidence="3" id="KW-0808">Transferase</keyword>
<comment type="catalytic activity">
    <reaction evidence="1">
        <text>[(1-&gt;4)-alpha-D-glucosyl](n) + ADP-alpha-D-glucose = [(1-&gt;4)-alpha-D-glucosyl](n+1) + ADP + H(+)</text>
        <dbReference type="Rhea" id="RHEA:18189"/>
        <dbReference type="Rhea" id="RHEA-COMP:9584"/>
        <dbReference type="Rhea" id="RHEA-COMP:9587"/>
        <dbReference type="ChEBI" id="CHEBI:15378"/>
        <dbReference type="ChEBI" id="CHEBI:15444"/>
        <dbReference type="ChEBI" id="CHEBI:57498"/>
        <dbReference type="ChEBI" id="CHEBI:456216"/>
        <dbReference type="EC" id="2.4.1.21"/>
    </reaction>
</comment>
<evidence type="ECO:0000256" key="3">
    <source>
        <dbReference type="ARBA" id="ARBA00022676"/>
    </source>
</evidence>
<dbReference type="AlphaFoldDB" id="A0A6N2KHQ1"/>
<feature type="domain" description="Glycosyl transferase family 1" evidence="4">
    <location>
        <begin position="14"/>
        <end position="117"/>
    </location>
</feature>
<accession>A0A6N2KHQ1</accession>